<name>A0A5B7HUS4_PORTR</name>
<dbReference type="AlphaFoldDB" id="A0A5B7HUS4"/>
<accession>A0A5B7HUS4</accession>
<dbReference type="Proteomes" id="UP000324222">
    <property type="component" value="Unassembled WGS sequence"/>
</dbReference>
<evidence type="ECO:0000256" key="1">
    <source>
        <dbReference type="SAM" id="MobiDB-lite"/>
    </source>
</evidence>
<proteinExistence type="predicted"/>
<evidence type="ECO:0000313" key="2">
    <source>
        <dbReference type="EMBL" id="MPC76260.1"/>
    </source>
</evidence>
<comment type="caution">
    <text evidence="2">The sequence shown here is derived from an EMBL/GenBank/DDBJ whole genome shotgun (WGS) entry which is preliminary data.</text>
</comment>
<feature type="region of interest" description="Disordered" evidence="1">
    <location>
        <begin position="50"/>
        <end position="71"/>
    </location>
</feature>
<sequence>MQLPSHFIPPLPRPASPCPTSQAGDQIYSPGHKNRILRKAKEMCHYALDGDASGGLNAPLGGHTKAKARRQ</sequence>
<keyword evidence="3" id="KW-1185">Reference proteome</keyword>
<evidence type="ECO:0000313" key="3">
    <source>
        <dbReference type="Proteomes" id="UP000324222"/>
    </source>
</evidence>
<gene>
    <name evidence="2" type="ORF">E2C01_070667</name>
</gene>
<organism evidence="2 3">
    <name type="scientific">Portunus trituberculatus</name>
    <name type="common">Swimming crab</name>
    <name type="synonym">Neptunus trituberculatus</name>
    <dbReference type="NCBI Taxonomy" id="210409"/>
    <lineage>
        <taxon>Eukaryota</taxon>
        <taxon>Metazoa</taxon>
        <taxon>Ecdysozoa</taxon>
        <taxon>Arthropoda</taxon>
        <taxon>Crustacea</taxon>
        <taxon>Multicrustacea</taxon>
        <taxon>Malacostraca</taxon>
        <taxon>Eumalacostraca</taxon>
        <taxon>Eucarida</taxon>
        <taxon>Decapoda</taxon>
        <taxon>Pleocyemata</taxon>
        <taxon>Brachyura</taxon>
        <taxon>Eubrachyura</taxon>
        <taxon>Portunoidea</taxon>
        <taxon>Portunidae</taxon>
        <taxon>Portuninae</taxon>
        <taxon>Portunus</taxon>
    </lineage>
</organism>
<feature type="compositionally biased region" description="Pro residues" evidence="1">
    <location>
        <begin position="7"/>
        <end position="17"/>
    </location>
</feature>
<dbReference type="EMBL" id="VSRR010042947">
    <property type="protein sequence ID" value="MPC76260.1"/>
    <property type="molecule type" value="Genomic_DNA"/>
</dbReference>
<reference evidence="2 3" key="1">
    <citation type="submission" date="2019-05" db="EMBL/GenBank/DDBJ databases">
        <title>Another draft genome of Portunus trituberculatus and its Hox gene families provides insights of decapod evolution.</title>
        <authorList>
            <person name="Jeong J.-H."/>
            <person name="Song I."/>
            <person name="Kim S."/>
            <person name="Choi T."/>
            <person name="Kim D."/>
            <person name="Ryu S."/>
            <person name="Kim W."/>
        </authorList>
    </citation>
    <scope>NUCLEOTIDE SEQUENCE [LARGE SCALE GENOMIC DNA]</scope>
    <source>
        <tissue evidence="2">Muscle</tissue>
    </source>
</reference>
<protein>
    <submittedName>
        <fullName evidence="2">Uncharacterized protein</fullName>
    </submittedName>
</protein>
<feature type="region of interest" description="Disordered" evidence="1">
    <location>
        <begin position="1"/>
        <end position="30"/>
    </location>
</feature>